<dbReference type="AlphaFoldDB" id="A6FZH2"/>
<evidence type="ECO:0000259" key="2">
    <source>
        <dbReference type="Pfam" id="PF17517"/>
    </source>
</evidence>
<keyword evidence="4" id="KW-1185">Reference proteome</keyword>
<comment type="caution">
    <text evidence="3">The sequence shown here is derived from an EMBL/GenBank/DDBJ whole genome shotgun (WGS) entry which is preliminary data.</text>
</comment>
<dbReference type="InterPro" id="IPR035234">
    <property type="entry name" value="IgGFc-bd_N"/>
</dbReference>
<feature type="compositionally biased region" description="Acidic residues" evidence="1">
    <location>
        <begin position="60"/>
        <end position="77"/>
    </location>
</feature>
<dbReference type="EMBL" id="ABCS01000006">
    <property type="protein sequence ID" value="EDM81056.1"/>
    <property type="molecule type" value="Genomic_DNA"/>
</dbReference>
<sequence>MPRLREGAVVGLALLLWAGLSVGCRGDDTTSVYTESAADEVEDSAAETPSEAGAEAASEASEEGPGEDEVSEESEESSEPKFDLADVDLPPEPPPMIPTTCAEAAAGETSVGCEFFTVDLDSNLDITPFAAVVSNVQDGGEALVHLDRRVDGAWEPVVEPALVAPLSVHEFQVEDFHLEGPGINPGGAYRITSDLPIIAYQFNPIDGASSYLSDASLLYPVPSWDHRNQVVNYADLSDHANPFLTIAAGVDQTVVTVTPSVSTLGGPGLEATAAGEPVLVELQAGDTLTFNPEDPHANLSGTLVESDPERPVAVFSGHGCANIPKDPCCCDHLEEQLAGVRLWGKKFIAPHMPIRDGYVPEATLWQIYASEDGTVVELDYSPMVTGLPAGPLELDAGEVADFYVNAPFGVEADFRVEASAPIALVSYMLSAQVLSQPFQNQGDPAMVHIPPIEQYLPRYVALVPGTWDADVLVLMRKAGSTITLDDFPVAEETFTPLGDATWEVGRYQIWDGVHTIESGGEPFGVLVVGWDNYDSYAYVGGAGTVKINPQG</sequence>
<proteinExistence type="predicted"/>
<feature type="domain" description="IgGFc-binding protein N-terminal" evidence="2">
    <location>
        <begin position="214"/>
        <end position="529"/>
    </location>
</feature>
<dbReference type="eggNOG" id="COG3291">
    <property type="taxonomic scope" value="Bacteria"/>
</dbReference>
<gene>
    <name evidence="3" type="ORF">PPSIR1_25791</name>
</gene>
<evidence type="ECO:0000313" key="3">
    <source>
        <dbReference type="EMBL" id="EDM81056.1"/>
    </source>
</evidence>
<accession>A6FZH2</accession>
<dbReference type="PANTHER" id="PTHR46534">
    <property type="entry name" value="IGGFC_BINDING DOMAIN-CONTAINING PROTEIN"/>
    <property type="match status" value="1"/>
</dbReference>
<organism evidence="3 4">
    <name type="scientific">Plesiocystis pacifica SIR-1</name>
    <dbReference type="NCBI Taxonomy" id="391625"/>
    <lineage>
        <taxon>Bacteria</taxon>
        <taxon>Pseudomonadati</taxon>
        <taxon>Myxococcota</taxon>
        <taxon>Polyangia</taxon>
        <taxon>Nannocystales</taxon>
        <taxon>Nannocystaceae</taxon>
        <taxon>Plesiocystis</taxon>
    </lineage>
</organism>
<evidence type="ECO:0000256" key="1">
    <source>
        <dbReference type="SAM" id="MobiDB-lite"/>
    </source>
</evidence>
<feature type="compositionally biased region" description="Low complexity" evidence="1">
    <location>
        <begin position="46"/>
        <end position="59"/>
    </location>
</feature>
<dbReference type="Proteomes" id="UP000005801">
    <property type="component" value="Unassembled WGS sequence"/>
</dbReference>
<name>A6FZH2_9BACT</name>
<dbReference type="PROSITE" id="PS51257">
    <property type="entry name" value="PROKAR_LIPOPROTEIN"/>
    <property type="match status" value="1"/>
</dbReference>
<dbReference type="STRING" id="391625.PPSIR1_25791"/>
<reference evidence="3 4" key="1">
    <citation type="submission" date="2007-06" db="EMBL/GenBank/DDBJ databases">
        <authorList>
            <person name="Shimkets L."/>
            <person name="Ferriera S."/>
            <person name="Johnson J."/>
            <person name="Kravitz S."/>
            <person name="Beeson K."/>
            <person name="Sutton G."/>
            <person name="Rogers Y.-H."/>
            <person name="Friedman R."/>
            <person name="Frazier M."/>
            <person name="Venter J.C."/>
        </authorList>
    </citation>
    <scope>NUCLEOTIDE SEQUENCE [LARGE SCALE GENOMIC DNA]</scope>
    <source>
        <strain evidence="3 4">SIR-1</strain>
    </source>
</reference>
<evidence type="ECO:0000313" key="4">
    <source>
        <dbReference type="Proteomes" id="UP000005801"/>
    </source>
</evidence>
<dbReference type="Pfam" id="PF17517">
    <property type="entry name" value="IgGFc_binding"/>
    <property type="match status" value="1"/>
</dbReference>
<feature type="region of interest" description="Disordered" evidence="1">
    <location>
        <begin position="35"/>
        <end position="94"/>
    </location>
</feature>
<dbReference type="PANTHER" id="PTHR46534:SF1">
    <property type="entry name" value="IGGFC-BINDING PROTEIN N-TERMINAL DOMAIN-CONTAINING PROTEIN"/>
    <property type="match status" value="1"/>
</dbReference>
<protein>
    <recommendedName>
        <fullName evidence="2">IgGFc-binding protein N-terminal domain-containing protein</fullName>
    </recommendedName>
</protein>